<dbReference type="CDD" id="cd00635">
    <property type="entry name" value="PLPDE_III_YBL036c_like"/>
    <property type="match status" value="1"/>
</dbReference>
<accession>A0A6N9R1S2</accession>
<comment type="similarity">
    <text evidence="2 4">Belongs to the pyridoxal phosphate-binding protein YggS/PROSC family.</text>
</comment>
<evidence type="ECO:0000313" key="6">
    <source>
        <dbReference type="EMBL" id="NDO79154.1"/>
    </source>
</evidence>
<sequence>MNAAIRSNIDRVREHIRQAATQSGRDFEDITLIGASKTVDQATLREAIAAGMQVFGENRVQEADTKWPELRDDYPDVELHLIGPLQTNKVGSAVKTFDVIQSLDRPKLAAALRRCRDRGETLPRLLVQVNIGREPQKAGIMPDDLDEFVTACREHYELDIDGLMCIPPSQEAPEAYFTALEKMRRKLDLKHCSMGMSGDYAAAVRSGATMVRVGSAIFGEREYAHRSDG</sequence>
<dbReference type="PANTHER" id="PTHR10146:SF14">
    <property type="entry name" value="PYRIDOXAL PHOSPHATE HOMEOSTASIS PROTEIN"/>
    <property type="match status" value="1"/>
</dbReference>
<evidence type="ECO:0000256" key="4">
    <source>
        <dbReference type="RuleBase" id="RU004514"/>
    </source>
</evidence>
<feature type="domain" description="Alanine racemase N-terminal" evidence="5">
    <location>
        <begin position="43"/>
        <end position="221"/>
    </location>
</feature>
<dbReference type="Pfam" id="PF01168">
    <property type="entry name" value="Ala_racemase_N"/>
    <property type="match status" value="1"/>
</dbReference>
<dbReference type="Gene3D" id="3.20.20.10">
    <property type="entry name" value="Alanine racemase"/>
    <property type="match status" value="1"/>
</dbReference>
<dbReference type="InterPro" id="IPR029066">
    <property type="entry name" value="PLP-binding_barrel"/>
</dbReference>
<reference evidence="6 7" key="1">
    <citation type="submission" date="2019-11" db="EMBL/GenBank/DDBJ databases">
        <title>Draft genome sequence of Kocuria indica DP-K7, a methyl red degrading Actinobacterium.</title>
        <authorList>
            <person name="Kumaran S."/>
            <person name="Tischler D."/>
            <person name="Ngo A.C.R."/>
            <person name="Schultes F."/>
        </authorList>
    </citation>
    <scope>NUCLEOTIDE SEQUENCE [LARGE SCALE GENOMIC DNA]</scope>
    <source>
        <strain evidence="6 7">DP-K7</strain>
    </source>
</reference>
<dbReference type="GO" id="GO:0030170">
    <property type="term" value="F:pyridoxal phosphate binding"/>
    <property type="evidence" value="ECO:0007669"/>
    <property type="project" value="UniProtKB-UniRule"/>
</dbReference>
<comment type="function">
    <text evidence="2">Pyridoxal 5'-phosphate (PLP)-binding protein, which is involved in PLP homeostasis.</text>
</comment>
<dbReference type="NCBIfam" id="TIGR00044">
    <property type="entry name" value="YggS family pyridoxal phosphate-dependent enzyme"/>
    <property type="match status" value="1"/>
</dbReference>
<organism evidence="6 7">
    <name type="scientific">Kocuria marina subsp. indica</name>
    <dbReference type="NCBI Taxonomy" id="1049583"/>
    <lineage>
        <taxon>Bacteria</taxon>
        <taxon>Bacillati</taxon>
        <taxon>Actinomycetota</taxon>
        <taxon>Actinomycetes</taxon>
        <taxon>Micrococcales</taxon>
        <taxon>Micrococcaceae</taxon>
        <taxon>Kocuria</taxon>
    </lineage>
</organism>
<dbReference type="PIRSF" id="PIRSF004848">
    <property type="entry name" value="YBL036c_PLPDEIII"/>
    <property type="match status" value="1"/>
</dbReference>
<dbReference type="AlphaFoldDB" id="A0A6N9R1S2"/>
<evidence type="ECO:0000256" key="3">
    <source>
        <dbReference type="PIRSR" id="PIRSR004848-1"/>
    </source>
</evidence>
<evidence type="ECO:0000256" key="1">
    <source>
        <dbReference type="ARBA" id="ARBA00022898"/>
    </source>
</evidence>
<name>A0A6N9R1S2_9MICC</name>
<gene>
    <name evidence="6" type="ORF">GKZ75_13225</name>
</gene>
<dbReference type="PANTHER" id="PTHR10146">
    <property type="entry name" value="PROLINE SYNTHETASE CO-TRANSCRIBED BACTERIAL HOMOLOG PROTEIN"/>
    <property type="match status" value="1"/>
</dbReference>
<keyword evidence="1 2" id="KW-0663">Pyridoxal phosphate</keyword>
<dbReference type="SUPFAM" id="SSF51419">
    <property type="entry name" value="PLP-binding barrel"/>
    <property type="match status" value="1"/>
</dbReference>
<dbReference type="EMBL" id="WMHZ01000034">
    <property type="protein sequence ID" value="NDO79154.1"/>
    <property type="molecule type" value="Genomic_DNA"/>
</dbReference>
<dbReference type="RefSeq" id="WP_162230412.1">
    <property type="nucleotide sequence ID" value="NZ_WMHZ01000034.1"/>
</dbReference>
<comment type="cofactor">
    <cofactor evidence="3">
        <name>pyridoxal 5'-phosphate</name>
        <dbReference type="ChEBI" id="CHEBI:597326"/>
    </cofactor>
</comment>
<dbReference type="FunFam" id="3.20.20.10:FF:000018">
    <property type="entry name" value="Pyridoxal phosphate homeostasis protein"/>
    <property type="match status" value="1"/>
</dbReference>
<comment type="caution">
    <text evidence="6">The sequence shown here is derived from an EMBL/GenBank/DDBJ whole genome shotgun (WGS) entry which is preliminary data.</text>
</comment>
<protein>
    <recommendedName>
        <fullName evidence="2">Pyridoxal phosphate homeostasis protein</fullName>
        <shortName evidence="2">PLP homeostasis protein</shortName>
    </recommendedName>
</protein>
<evidence type="ECO:0000313" key="7">
    <source>
        <dbReference type="Proteomes" id="UP000471026"/>
    </source>
</evidence>
<evidence type="ECO:0000259" key="5">
    <source>
        <dbReference type="Pfam" id="PF01168"/>
    </source>
</evidence>
<dbReference type="HAMAP" id="MF_02087">
    <property type="entry name" value="PLP_homeostasis"/>
    <property type="match status" value="1"/>
</dbReference>
<dbReference type="InterPro" id="IPR011078">
    <property type="entry name" value="PyrdxlP_homeostasis"/>
</dbReference>
<dbReference type="Proteomes" id="UP000471026">
    <property type="component" value="Unassembled WGS sequence"/>
</dbReference>
<proteinExistence type="inferred from homology"/>
<dbReference type="InterPro" id="IPR001608">
    <property type="entry name" value="Ala_racemase_N"/>
</dbReference>
<evidence type="ECO:0000256" key="2">
    <source>
        <dbReference type="HAMAP-Rule" id="MF_02087"/>
    </source>
</evidence>
<feature type="modified residue" description="N6-(pyridoxal phosphate)lysine" evidence="2 3">
    <location>
        <position position="37"/>
    </location>
</feature>